<name>A0ACC0HML0_9ERIC</name>
<gene>
    <name evidence="1" type="ORF">LOK49_LG05G00154</name>
</gene>
<dbReference type="EMBL" id="CM045761">
    <property type="protein sequence ID" value="KAI8013767.1"/>
    <property type="molecule type" value="Genomic_DNA"/>
</dbReference>
<protein>
    <submittedName>
        <fullName evidence="1">L10-interacting MYB domain-containing protein</fullName>
    </submittedName>
</protein>
<comment type="caution">
    <text evidence="1">The sequence shown here is derived from an EMBL/GenBank/DDBJ whole genome shotgun (WGS) entry which is preliminary data.</text>
</comment>
<dbReference type="Proteomes" id="UP001060215">
    <property type="component" value="Chromosome 4"/>
</dbReference>
<sequence>MCRKKGWLLWNNLLSGETCLGCDTLTGAISAFDEWWTKKLERYPDAAKFRRMSLQFTEDLDMLFSDATATGEWLYTPSSKVMLHTNETLEEFHTPHDAEFHDDTDLEVVHPSDLNKKSSLTTLTQTSSRYPSIAECLAKLESIPDVSLDDELYVWATRLLLRDKRQKCFMTLPIDEVRLRFLKLEIEMEKTTTGYRG</sequence>
<keyword evidence="2" id="KW-1185">Reference proteome</keyword>
<reference evidence="1 2" key="1">
    <citation type="journal article" date="2022" name="Plant J.">
        <title>Chromosome-level genome of Camellia lanceoleosa provides a valuable resource for understanding genome evolution and self-incompatibility.</title>
        <authorList>
            <person name="Gong W."/>
            <person name="Xiao S."/>
            <person name="Wang L."/>
            <person name="Liao Z."/>
            <person name="Chang Y."/>
            <person name="Mo W."/>
            <person name="Hu G."/>
            <person name="Li W."/>
            <person name="Zhao G."/>
            <person name="Zhu H."/>
            <person name="Hu X."/>
            <person name="Ji K."/>
            <person name="Xiang X."/>
            <person name="Song Q."/>
            <person name="Yuan D."/>
            <person name="Jin S."/>
            <person name="Zhang L."/>
        </authorList>
    </citation>
    <scope>NUCLEOTIDE SEQUENCE [LARGE SCALE GENOMIC DNA]</scope>
    <source>
        <strain evidence="1">SQ_2022a</strain>
    </source>
</reference>
<evidence type="ECO:0000313" key="1">
    <source>
        <dbReference type="EMBL" id="KAI8013767.1"/>
    </source>
</evidence>
<accession>A0ACC0HML0</accession>
<evidence type="ECO:0000313" key="2">
    <source>
        <dbReference type="Proteomes" id="UP001060215"/>
    </source>
</evidence>
<organism evidence="1 2">
    <name type="scientific">Camellia lanceoleosa</name>
    <dbReference type="NCBI Taxonomy" id="1840588"/>
    <lineage>
        <taxon>Eukaryota</taxon>
        <taxon>Viridiplantae</taxon>
        <taxon>Streptophyta</taxon>
        <taxon>Embryophyta</taxon>
        <taxon>Tracheophyta</taxon>
        <taxon>Spermatophyta</taxon>
        <taxon>Magnoliopsida</taxon>
        <taxon>eudicotyledons</taxon>
        <taxon>Gunneridae</taxon>
        <taxon>Pentapetalae</taxon>
        <taxon>asterids</taxon>
        <taxon>Ericales</taxon>
        <taxon>Theaceae</taxon>
        <taxon>Camellia</taxon>
    </lineage>
</organism>
<proteinExistence type="predicted"/>